<organism evidence="1 2">
    <name type="scientific">Heyndrickxia coagulans</name>
    <name type="common">Weizmannia coagulans</name>
    <dbReference type="NCBI Taxonomy" id="1398"/>
    <lineage>
        <taxon>Bacteria</taxon>
        <taxon>Bacillati</taxon>
        <taxon>Bacillota</taxon>
        <taxon>Bacilli</taxon>
        <taxon>Bacillales</taxon>
        <taxon>Bacillaceae</taxon>
        <taxon>Heyndrickxia</taxon>
    </lineage>
</organism>
<proteinExistence type="predicted"/>
<evidence type="ECO:0000313" key="2">
    <source>
        <dbReference type="Proteomes" id="UP000032024"/>
    </source>
</evidence>
<keyword evidence="2" id="KW-1185">Reference proteome</keyword>
<dbReference type="AlphaFoldDB" id="A0AAN0WB30"/>
<dbReference type="EMBL" id="CP010525">
    <property type="protein sequence ID" value="AJO21734.1"/>
    <property type="molecule type" value="Genomic_DNA"/>
</dbReference>
<sequence>MPYRYKRQVLRFFPDTVKAGLIKPIKVAPRVPRPLHGLGTLFAFR</sequence>
<reference evidence="2" key="1">
    <citation type="submission" date="2015-01" db="EMBL/GenBank/DDBJ databases">
        <title>Comparative genome analysis of Bacillus coagulans HM-08, Clostridium butyricum HM-68, Bacillus subtilis HM-66 and Bacillus paralicheniformis BL-09.</title>
        <authorList>
            <person name="Zhang H."/>
        </authorList>
    </citation>
    <scope>NUCLEOTIDE SEQUENCE [LARGE SCALE GENOMIC DNA]</scope>
    <source>
        <strain evidence="2">HM-08</strain>
    </source>
</reference>
<gene>
    <name evidence="1" type="ORF">SB48_HM08orf01441</name>
</gene>
<dbReference type="Proteomes" id="UP000032024">
    <property type="component" value="Chromosome"/>
</dbReference>
<protein>
    <submittedName>
        <fullName evidence="1">Uncharacterized protein</fullName>
    </submittedName>
</protein>
<accession>A0AAN0WB30</accession>
<evidence type="ECO:0000313" key="1">
    <source>
        <dbReference type="EMBL" id="AJO21734.1"/>
    </source>
</evidence>
<name>A0AAN0WB30_HEYCO</name>